<dbReference type="PANTHER" id="PTHR45982">
    <property type="entry name" value="REGULATOR OF CHROMOSOME CONDENSATION"/>
    <property type="match status" value="1"/>
</dbReference>
<dbReference type="EMBL" id="JAOAOG010000185">
    <property type="protein sequence ID" value="KAJ6241953.1"/>
    <property type="molecule type" value="Genomic_DNA"/>
</dbReference>
<dbReference type="Gene3D" id="2.130.10.30">
    <property type="entry name" value="Regulator of chromosome condensation 1/beta-lactamase-inhibitor protein II"/>
    <property type="match status" value="1"/>
</dbReference>
<dbReference type="PANTHER" id="PTHR45982:SF10">
    <property type="entry name" value="RETINITIS PIGMENTOSA GTPASE REGULATOR"/>
    <property type="match status" value="1"/>
</dbReference>
<dbReference type="InterPro" id="IPR000210">
    <property type="entry name" value="BTB/POZ_dom"/>
</dbReference>
<evidence type="ECO:0000313" key="3">
    <source>
        <dbReference type="Proteomes" id="UP001150062"/>
    </source>
</evidence>
<dbReference type="Gene3D" id="3.30.710.10">
    <property type="entry name" value="Potassium Channel Kv1.1, Chain A"/>
    <property type="match status" value="1"/>
</dbReference>
<proteinExistence type="predicted"/>
<evidence type="ECO:0000313" key="2">
    <source>
        <dbReference type="EMBL" id="KAJ6241953.1"/>
    </source>
</evidence>
<name>A0ABQ8YBJ9_9EUKA</name>
<organism evidence="2 3">
    <name type="scientific">Anaeramoeba flamelloides</name>
    <dbReference type="NCBI Taxonomy" id="1746091"/>
    <lineage>
        <taxon>Eukaryota</taxon>
        <taxon>Metamonada</taxon>
        <taxon>Anaeramoebidae</taxon>
        <taxon>Anaeramoeba</taxon>
    </lineage>
</organism>
<dbReference type="PROSITE" id="PS50097">
    <property type="entry name" value="BTB"/>
    <property type="match status" value="1"/>
</dbReference>
<dbReference type="Proteomes" id="UP001150062">
    <property type="component" value="Unassembled WGS sequence"/>
</dbReference>
<accession>A0ABQ8YBJ9</accession>
<dbReference type="InterPro" id="IPR011333">
    <property type="entry name" value="SKP1/BTB/POZ_sf"/>
</dbReference>
<dbReference type="Pfam" id="PF00651">
    <property type="entry name" value="BTB"/>
    <property type="match status" value="1"/>
</dbReference>
<gene>
    <name evidence="2" type="ORF">M0813_23096</name>
</gene>
<sequence length="594" mass="68342">MYCCGRNTLKQLPISETKSKISEIQPVEYFKEKSITIKQVAGSKNATIFLSSDDKLYITGSVVKQFHTIKLDFKPKKISAGYNQCLILSQDGVPYSFTWENSSCLGYTKKEFCVPKKIGKVIDDLKTPSYDPDVVQQIDTPIIDKILGCYLTSNFVSRDLNYYLCGRNSFRQNRETAPVPVLVHRNVIRVFGGVDSENVTFETKDHKFYGIGNKRGILENCEAKDKIYEIKFLNQKKVLSLKCGVSHALALIEENNKTVLYTIGKQKRCGLDRTLVNWEELNFWDNRDLVPTKIRVGCGQSFLILSDNTIYGWGYSLDGQVPKNTANEVLPQKVTVPIQYRHNFEIQCGTATSFFFLKAKNHFGADFYNLLTKKILTDDIISTHPCHRSFIEHRFGLQFAQCKTILETNFSKQDIETCLKWCYGSRIRVDQKLEGMVSSLFNGLILSKKPFKKDILALWADDKSKDFSLLVQEDSGYEKNQQEQEEEEEEEEEEFFEEIPVHKLVLIARSGLFREMFTNISENTNKVKDYSGKTIESLEILIKYFYTDKIELTADDDPELIIEELSDAVEYYQLNANSNLNHELKTIKNNFNLN</sequence>
<dbReference type="CDD" id="cd18186">
    <property type="entry name" value="BTB_POZ_ZBTB_KLHL-like"/>
    <property type="match status" value="1"/>
</dbReference>
<comment type="caution">
    <text evidence="2">The sequence shown here is derived from an EMBL/GenBank/DDBJ whole genome shotgun (WGS) entry which is preliminary data.</text>
</comment>
<evidence type="ECO:0000259" key="1">
    <source>
        <dbReference type="PROSITE" id="PS50097"/>
    </source>
</evidence>
<dbReference type="InterPro" id="IPR009091">
    <property type="entry name" value="RCC1/BLIP-II"/>
</dbReference>
<reference evidence="2" key="1">
    <citation type="submission" date="2022-08" db="EMBL/GenBank/DDBJ databases">
        <title>Novel sulfate-reducing endosymbionts in the free-living metamonad Anaeramoeba.</title>
        <authorList>
            <person name="Jerlstrom-Hultqvist J."/>
            <person name="Cepicka I."/>
            <person name="Gallot-Lavallee L."/>
            <person name="Salas-Leiva D."/>
            <person name="Curtis B.A."/>
            <person name="Zahonova K."/>
            <person name="Pipaliya S."/>
            <person name="Dacks J."/>
            <person name="Roger A.J."/>
        </authorList>
    </citation>
    <scope>NUCLEOTIDE SEQUENCE</scope>
    <source>
        <strain evidence="2">Schooner1</strain>
    </source>
</reference>
<protein>
    <recommendedName>
        <fullName evidence="1">BTB domain-containing protein</fullName>
    </recommendedName>
</protein>
<dbReference type="SUPFAM" id="SSF50985">
    <property type="entry name" value="RCC1/BLIP-II"/>
    <property type="match status" value="2"/>
</dbReference>
<dbReference type="SUPFAM" id="SSF54695">
    <property type="entry name" value="POZ domain"/>
    <property type="match status" value="1"/>
</dbReference>
<feature type="domain" description="BTB" evidence="1">
    <location>
        <begin position="465"/>
        <end position="554"/>
    </location>
</feature>
<keyword evidence="3" id="KW-1185">Reference proteome</keyword>
<dbReference type="InterPro" id="IPR051553">
    <property type="entry name" value="Ran_GTPase-activating"/>
</dbReference>